<keyword evidence="1" id="KW-0812">Transmembrane</keyword>
<feature type="transmembrane region" description="Helical" evidence="1">
    <location>
        <begin position="29"/>
        <end position="51"/>
    </location>
</feature>
<feature type="domain" description="DUF6533" evidence="2">
    <location>
        <begin position="1"/>
        <end position="40"/>
    </location>
</feature>
<name>A0A8E2AYJ0_9APHY</name>
<gene>
    <name evidence="3" type="ORF">OBBRIDRAFT_696765</name>
</gene>
<dbReference type="Pfam" id="PF20151">
    <property type="entry name" value="DUF6533"/>
    <property type="match status" value="1"/>
</dbReference>
<keyword evidence="1" id="KW-1133">Transmembrane helix</keyword>
<proteinExistence type="predicted"/>
<dbReference type="EMBL" id="KV722401">
    <property type="protein sequence ID" value="OCH90590.1"/>
    <property type="molecule type" value="Genomic_DNA"/>
</dbReference>
<evidence type="ECO:0000256" key="1">
    <source>
        <dbReference type="SAM" id="Phobius"/>
    </source>
</evidence>
<feature type="non-terminal residue" evidence="3">
    <location>
        <position position="111"/>
    </location>
</feature>
<dbReference type="AlphaFoldDB" id="A0A8E2AYJ0"/>
<evidence type="ECO:0000259" key="2">
    <source>
        <dbReference type="Pfam" id="PF20151"/>
    </source>
</evidence>
<reference evidence="3 4" key="1">
    <citation type="submission" date="2016-07" db="EMBL/GenBank/DDBJ databases">
        <title>Draft genome of the white-rot fungus Obba rivulosa 3A-2.</title>
        <authorList>
            <consortium name="DOE Joint Genome Institute"/>
            <person name="Miettinen O."/>
            <person name="Riley R."/>
            <person name="Acob R."/>
            <person name="Barry K."/>
            <person name="Cullen D."/>
            <person name="De Vries R."/>
            <person name="Hainaut M."/>
            <person name="Hatakka A."/>
            <person name="Henrissat B."/>
            <person name="Hilden K."/>
            <person name="Kuo R."/>
            <person name="Labutti K."/>
            <person name="Lipzen A."/>
            <person name="Makela M.R."/>
            <person name="Sandor L."/>
            <person name="Spatafora J.W."/>
            <person name="Grigoriev I.V."/>
            <person name="Hibbett D.S."/>
        </authorList>
    </citation>
    <scope>NUCLEOTIDE SEQUENCE [LARGE SCALE GENOMIC DNA]</scope>
    <source>
        <strain evidence="3 4">3A-2</strain>
    </source>
</reference>
<feature type="transmembrane region" description="Helical" evidence="1">
    <location>
        <begin position="63"/>
        <end position="85"/>
    </location>
</feature>
<accession>A0A8E2AYJ0</accession>
<sequence length="111" mass="12593">AALVLYDHAATFSREIELIWGRKWSSVVLLYYLNRWTTFIWALEQVVFSFMSIDTLPVSRLDTIETITVLLFIIWAVFSGVRMYAVSGGSWWLASVVCLLNVVPIGTNAVC</sequence>
<organism evidence="3 4">
    <name type="scientific">Obba rivulosa</name>
    <dbReference type="NCBI Taxonomy" id="1052685"/>
    <lineage>
        <taxon>Eukaryota</taxon>
        <taxon>Fungi</taxon>
        <taxon>Dikarya</taxon>
        <taxon>Basidiomycota</taxon>
        <taxon>Agaricomycotina</taxon>
        <taxon>Agaricomycetes</taxon>
        <taxon>Polyporales</taxon>
        <taxon>Gelatoporiaceae</taxon>
        <taxon>Obba</taxon>
    </lineage>
</organism>
<feature type="non-terminal residue" evidence="3">
    <location>
        <position position="1"/>
    </location>
</feature>
<dbReference type="Proteomes" id="UP000250043">
    <property type="component" value="Unassembled WGS sequence"/>
</dbReference>
<protein>
    <recommendedName>
        <fullName evidence="2">DUF6533 domain-containing protein</fullName>
    </recommendedName>
</protein>
<evidence type="ECO:0000313" key="4">
    <source>
        <dbReference type="Proteomes" id="UP000250043"/>
    </source>
</evidence>
<keyword evidence="1" id="KW-0472">Membrane</keyword>
<dbReference type="InterPro" id="IPR045340">
    <property type="entry name" value="DUF6533"/>
</dbReference>
<dbReference type="OrthoDB" id="2803882at2759"/>
<keyword evidence="4" id="KW-1185">Reference proteome</keyword>
<feature type="transmembrane region" description="Helical" evidence="1">
    <location>
        <begin position="91"/>
        <end position="110"/>
    </location>
</feature>
<evidence type="ECO:0000313" key="3">
    <source>
        <dbReference type="EMBL" id="OCH90590.1"/>
    </source>
</evidence>